<evidence type="ECO:0000313" key="2">
    <source>
        <dbReference type="Proteomes" id="UP000288587"/>
    </source>
</evidence>
<gene>
    <name evidence="1" type="ORF">EOD73_09375</name>
</gene>
<dbReference type="AlphaFoldDB" id="A0A3S2VG74"/>
<organism evidence="1 2">
    <name type="scientific">Inhella crocodyli</name>
    <dbReference type="NCBI Taxonomy" id="2499851"/>
    <lineage>
        <taxon>Bacteria</taxon>
        <taxon>Pseudomonadati</taxon>
        <taxon>Pseudomonadota</taxon>
        <taxon>Betaproteobacteria</taxon>
        <taxon>Burkholderiales</taxon>
        <taxon>Sphaerotilaceae</taxon>
        <taxon>Inhella</taxon>
    </lineage>
</organism>
<comment type="caution">
    <text evidence="1">The sequence shown here is derived from an EMBL/GenBank/DDBJ whole genome shotgun (WGS) entry which is preliminary data.</text>
</comment>
<protein>
    <submittedName>
        <fullName evidence="1">LamB/YcsF family protein</fullName>
    </submittedName>
</protein>
<dbReference type="NCBIfam" id="NF003816">
    <property type="entry name" value="PRK05406.1-5"/>
    <property type="match status" value="1"/>
</dbReference>
<dbReference type="EMBL" id="SACM01000002">
    <property type="protein sequence ID" value="RVT86233.1"/>
    <property type="molecule type" value="Genomic_DNA"/>
</dbReference>
<proteinExistence type="predicted"/>
<dbReference type="RefSeq" id="WP_127682728.1">
    <property type="nucleotide sequence ID" value="NZ_SACM01000002.1"/>
</dbReference>
<sequence>MAALSQIDLNADLGEGGAVDAELLALVSSANIACGGHAGDEASMRRTVALALQHGVALGAHPSHPDREHFGRRALDRSPAQVRDDVLAQVQALAAIAQAQGARLRHVKPHGALYNQAATDPALADAVAQAVREADPSLALMGLAGGAMAQAAQRQGLVFIAEAFADRGYLPSGRLMPRGQAGAVLGLREAVAQAQSVVLHGRVPLPEGGFWPVRAHSLCVHGDGAEALPLMQALRAALAGWGVAVRPAAGFGR</sequence>
<keyword evidence="2" id="KW-1185">Reference proteome</keyword>
<dbReference type="Pfam" id="PF03746">
    <property type="entry name" value="LamB_YcsF"/>
    <property type="match status" value="1"/>
</dbReference>
<dbReference type="InterPro" id="IPR011330">
    <property type="entry name" value="Glyco_hydro/deAcase_b/a-brl"/>
</dbReference>
<dbReference type="InterPro" id="IPR005501">
    <property type="entry name" value="LamB/YcsF/PxpA-like"/>
</dbReference>
<dbReference type="Proteomes" id="UP000288587">
    <property type="component" value="Unassembled WGS sequence"/>
</dbReference>
<dbReference type="SUPFAM" id="SSF88713">
    <property type="entry name" value="Glycoside hydrolase/deacetylase"/>
    <property type="match status" value="1"/>
</dbReference>
<dbReference type="PANTHER" id="PTHR30292">
    <property type="entry name" value="UNCHARACTERIZED PROTEIN YBGL-RELATED"/>
    <property type="match status" value="1"/>
</dbReference>
<dbReference type="NCBIfam" id="NF003814">
    <property type="entry name" value="PRK05406.1-3"/>
    <property type="match status" value="1"/>
</dbReference>
<accession>A0A3S2VG74</accession>
<dbReference type="CDD" id="cd10801">
    <property type="entry name" value="LamB_YcsF_like_1"/>
    <property type="match status" value="1"/>
</dbReference>
<evidence type="ECO:0000313" key="1">
    <source>
        <dbReference type="EMBL" id="RVT86233.1"/>
    </source>
</evidence>
<dbReference type="OrthoDB" id="9773478at2"/>
<name>A0A3S2VG74_9BURK</name>
<reference evidence="1 2" key="1">
    <citation type="submission" date="2019-01" db="EMBL/GenBank/DDBJ databases">
        <authorList>
            <person name="Chen W.-M."/>
        </authorList>
    </citation>
    <scope>NUCLEOTIDE SEQUENCE [LARGE SCALE GENOMIC DNA]</scope>
    <source>
        <strain evidence="1 2">CCP-18</strain>
    </source>
</reference>
<dbReference type="GO" id="GO:0005975">
    <property type="term" value="P:carbohydrate metabolic process"/>
    <property type="evidence" value="ECO:0007669"/>
    <property type="project" value="InterPro"/>
</dbReference>
<dbReference type="Gene3D" id="3.20.20.370">
    <property type="entry name" value="Glycoside hydrolase/deacetylase"/>
    <property type="match status" value="1"/>
</dbReference>
<dbReference type="PANTHER" id="PTHR30292:SF0">
    <property type="entry name" value="5-OXOPROLINASE SUBUNIT A"/>
    <property type="match status" value="1"/>
</dbReference>